<dbReference type="InterPro" id="IPR004090">
    <property type="entry name" value="Chemotax_Me-accpt_rcpt"/>
</dbReference>
<dbReference type="InterPro" id="IPR003660">
    <property type="entry name" value="HAMP_dom"/>
</dbReference>
<evidence type="ECO:0000259" key="12">
    <source>
        <dbReference type="PROSITE" id="PS50111"/>
    </source>
</evidence>
<evidence type="ECO:0000256" key="1">
    <source>
        <dbReference type="ARBA" id="ARBA00004651"/>
    </source>
</evidence>
<keyword evidence="6 11" id="KW-1133">Transmembrane helix</keyword>
<dbReference type="SMART" id="SM00283">
    <property type="entry name" value="MA"/>
    <property type="match status" value="1"/>
</dbReference>
<evidence type="ECO:0000256" key="9">
    <source>
        <dbReference type="ARBA" id="ARBA00029447"/>
    </source>
</evidence>
<keyword evidence="7 11" id="KW-0472">Membrane</keyword>
<organism evidence="14 15">
    <name type="scientific">Aliivibrio sifiae</name>
    <dbReference type="NCBI Taxonomy" id="566293"/>
    <lineage>
        <taxon>Bacteria</taxon>
        <taxon>Pseudomonadati</taxon>
        <taxon>Pseudomonadota</taxon>
        <taxon>Gammaproteobacteria</taxon>
        <taxon>Vibrionales</taxon>
        <taxon>Vibrionaceae</taxon>
        <taxon>Aliivibrio</taxon>
    </lineage>
</organism>
<sequence length="646" mass="70393">MSIQSCGINMINLTIKQKLVAGIVIAIIASTSLVGIVAQKKAFETLDERLTTLELPTILNQIGGEVDKEVEVISSAAEQMANNSFIIDAISDPTISPEEQTVLIQQLKQLKQQYQLNDASVANRHNAYYWNQDGFLRQLTQQQDAWFFGFTQGGPERMLNVFTEQNGEVKLFVNFQQLNGVSMAGFSKSLDDMVSLLNGFTIEKTGFVYLMDGNGDIKIHKNNSIMGKQSISNVVGSQEASVLLTKQNFNLSRIMKDGQEIFIASHYIPSMEWFIVAEVPVDEVFESLHSSTQDIVMWIVVIIAVFITIAIWGAGSITNKINELACRFRELGEGEGDLTHRIEVKGNDEIAELSKGFNSFVEKIHNTVSEVVETGHVLHTTAEHVALKATSTRDNSEMQRDQTLQVVTAINQMGSTIHEIASNAASAAQSANKAEVSTQEGRQTVIESRDAITQLEGDLVQVSHVVEQLAGTTQDIGSILDVIRGISDQTNLLALNAAIEAARAGEHGRGFAVVADEVRQLASRTSESTDEIQKMIDQLQTEAQNAVNAMEASHTVTARGVSSADNATEVLAGIALSITDISDMNTQVATATEEQSTVVYTINQNIEEINGINELTTATAQELADSSQQLNALSQRLDQLVGAFKV</sequence>
<evidence type="ECO:0000259" key="13">
    <source>
        <dbReference type="PROSITE" id="PS50885"/>
    </source>
</evidence>
<evidence type="ECO:0000256" key="10">
    <source>
        <dbReference type="PROSITE-ProRule" id="PRU00284"/>
    </source>
</evidence>
<evidence type="ECO:0000313" key="14">
    <source>
        <dbReference type="EMBL" id="GLR73134.1"/>
    </source>
</evidence>
<keyword evidence="5 11" id="KW-0812">Transmembrane</keyword>
<proteinExistence type="inferred from homology"/>
<dbReference type="CDD" id="cd06225">
    <property type="entry name" value="HAMP"/>
    <property type="match status" value="1"/>
</dbReference>
<dbReference type="Gene3D" id="3.30.450.20">
    <property type="entry name" value="PAS domain"/>
    <property type="match status" value="1"/>
</dbReference>
<name>A0ABQ6A9F1_9GAMM</name>
<dbReference type="Pfam" id="PF00672">
    <property type="entry name" value="HAMP"/>
    <property type="match status" value="1"/>
</dbReference>
<evidence type="ECO:0000256" key="11">
    <source>
        <dbReference type="SAM" id="Phobius"/>
    </source>
</evidence>
<evidence type="ECO:0000256" key="3">
    <source>
        <dbReference type="ARBA" id="ARBA00022481"/>
    </source>
</evidence>
<keyword evidence="3" id="KW-0488">Methylation</keyword>
<evidence type="ECO:0000256" key="4">
    <source>
        <dbReference type="ARBA" id="ARBA00022500"/>
    </source>
</evidence>
<feature type="transmembrane region" description="Helical" evidence="11">
    <location>
        <begin position="19"/>
        <end position="38"/>
    </location>
</feature>
<evidence type="ECO:0000313" key="15">
    <source>
        <dbReference type="Proteomes" id="UP001156660"/>
    </source>
</evidence>
<dbReference type="PANTHER" id="PTHR32089:SF39">
    <property type="entry name" value="METHYL-ACCEPTING CHEMOTAXIS PROTEIN HLYB"/>
    <property type="match status" value="1"/>
</dbReference>
<evidence type="ECO:0000256" key="2">
    <source>
        <dbReference type="ARBA" id="ARBA00022475"/>
    </source>
</evidence>
<comment type="subcellular location">
    <subcellularLocation>
        <location evidence="1">Cell membrane</location>
        <topology evidence="1">Multi-pass membrane protein</topology>
    </subcellularLocation>
</comment>
<dbReference type="CDD" id="cd12912">
    <property type="entry name" value="PDC2_MCP_like"/>
    <property type="match status" value="1"/>
</dbReference>
<comment type="caution">
    <text evidence="14">The sequence shown here is derived from an EMBL/GenBank/DDBJ whole genome shotgun (WGS) entry which is preliminary data.</text>
</comment>
<keyword evidence="4" id="KW-0145">Chemotaxis</keyword>
<keyword evidence="8 10" id="KW-0807">Transducer</keyword>
<dbReference type="Pfam" id="PF00015">
    <property type="entry name" value="MCPsignal"/>
    <property type="match status" value="1"/>
</dbReference>
<feature type="domain" description="HAMP" evidence="13">
    <location>
        <begin position="315"/>
        <end position="369"/>
    </location>
</feature>
<dbReference type="PROSITE" id="PS50885">
    <property type="entry name" value="HAMP"/>
    <property type="match status" value="1"/>
</dbReference>
<dbReference type="Gene3D" id="1.10.287.950">
    <property type="entry name" value="Methyl-accepting chemotaxis protein"/>
    <property type="match status" value="1"/>
</dbReference>
<dbReference type="InterPro" id="IPR004089">
    <property type="entry name" value="MCPsignal_dom"/>
</dbReference>
<accession>A0ABQ6A9F1</accession>
<dbReference type="EMBL" id="BSOU01000001">
    <property type="protein sequence ID" value="GLR73134.1"/>
    <property type="molecule type" value="Genomic_DNA"/>
</dbReference>
<evidence type="ECO:0000256" key="5">
    <source>
        <dbReference type="ARBA" id="ARBA00022692"/>
    </source>
</evidence>
<evidence type="ECO:0000256" key="6">
    <source>
        <dbReference type="ARBA" id="ARBA00022989"/>
    </source>
</evidence>
<dbReference type="PRINTS" id="PR00260">
    <property type="entry name" value="CHEMTRNSDUCR"/>
</dbReference>
<keyword evidence="2" id="KW-1003">Cell membrane</keyword>
<reference evidence="15" key="1">
    <citation type="journal article" date="2019" name="Int. J. Syst. Evol. Microbiol.">
        <title>The Global Catalogue of Microorganisms (GCM) 10K type strain sequencing project: providing services to taxonomists for standard genome sequencing and annotation.</title>
        <authorList>
            <consortium name="The Broad Institute Genomics Platform"/>
            <consortium name="The Broad Institute Genome Sequencing Center for Infectious Disease"/>
            <person name="Wu L."/>
            <person name="Ma J."/>
        </authorList>
    </citation>
    <scope>NUCLEOTIDE SEQUENCE [LARGE SCALE GENOMIC DNA]</scope>
    <source>
        <strain evidence="15">NBRC 105001</strain>
    </source>
</reference>
<dbReference type="PANTHER" id="PTHR32089">
    <property type="entry name" value="METHYL-ACCEPTING CHEMOTAXIS PROTEIN MCPB"/>
    <property type="match status" value="1"/>
</dbReference>
<keyword evidence="15" id="KW-1185">Reference proteome</keyword>
<protein>
    <submittedName>
        <fullName evidence="14">Methyl-accepting chemotaxis protein</fullName>
    </submittedName>
</protein>
<dbReference type="SUPFAM" id="SSF58104">
    <property type="entry name" value="Methyl-accepting chemotaxis protein (MCP) signaling domain"/>
    <property type="match status" value="1"/>
</dbReference>
<dbReference type="Proteomes" id="UP001156660">
    <property type="component" value="Unassembled WGS sequence"/>
</dbReference>
<feature type="domain" description="Methyl-accepting transducer" evidence="12">
    <location>
        <begin position="374"/>
        <end position="610"/>
    </location>
</feature>
<dbReference type="PROSITE" id="PS50111">
    <property type="entry name" value="CHEMOTAXIS_TRANSDUC_2"/>
    <property type="match status" value="1"/>
</dbReference>
<dbReference type="CDD" id="cd11386">
    <property type="entry name" value="MCP_signal"/>
    <property type="match status" value="1"/>
</dbReference>
<evidence type="ECO:0000256" key="7">
    <source>
        <dbReference type="ARBA" id="ARBA00023136"/>
    </source>
</evidence>
<comment type="similarity">
    <text evidence="9">Belongs to the methyl-accepting chemotaxis (MCP) protein family.</text>
</comment>
<gene>
    <name evidence="14" type="ORF">GCM10007855_00070</name>
</gene>
<feature type="transmembrane region" description="Helical" evidence="11">
    <location>
        <begin position="295"/>
        <end position="315"/>
    </location>
</feature>
<dbReference type="SMART" id="SM00304">
    <property type="entry name" value="HAMP"/>
    <property type="match status" value="2"/>
</dbReference>
<evidence type="ECO:0000256" key="8">
    <source>
        <dbReference type="ARBA" id="ARBA00023224"/>
    </source>
</evidence>